<dbReference type="AlphaFoldDB" id="A0A8S4SIL4"/>
<keyword evidence="3" id="KW-1185">Reference proteome</keyword>
<accession>A0A8S4SIL4</accession>
<protein>
    <submittedName>
        <fullName evidence="2">Jg7960 protein</fullName>
    </submittedName>
</protein>
<feature type="region of interest" description="Disordered" evidence="1">
    <location>
        <begin position="1"/>
        <end position="37"/>
    </location>
</feature>
<evidence type="ECO:0000313" key="2">
    <source>
        <dbReference type="EMBL" id="CAH2265774.1"/>
    </source>
</evidence>
<comment type="caution">
    <text evidence="2">The sequence shown here is derived from an EMBL/GenBank/DDBJ whole genome shotgun (WGS) entry which is preliminary data.</text>
</comment>
<feature type="compositionally biased region" description="Basic residues" evidence="1">
    <location>
        <begin position="19"/>
        <end position="37"/>
    </location>
</feature>
<dbReference type="EMBL" id="CAKXAJ010026292">
    <property type="protein sequence ID" value="CAH2265774.1"/>
    <property type="molecule type" value="Genomic_DNA"/>
</dbReference>
<reference evidence="2" key="1">
    <citation type="submission" date="2022-03" db="EMBL/GenBank/DDBJ databases">
        <authorList>
            <person name="Lindestad O."/>
        </authorList>
    </citation>
    <scope>NUCLEOTIDE SEQUENCE</scope>
</reference>
<sequence>MSNQTHYVQRKVPADQVRKRSQGRKERKKKKGPSRLIKKRAVQTGTVVMQQCCFAAENSIALVLPWTSSLNLRDETCYFLKPDYIELKLHLQRRQAAIDTICWLIRTD</sequence>
<evidence type="ECO:0000313" key="3">
    <source>
        <dbReference type="Proteomes" id="UP000838756"/>
    </source>
</evidence>
<name>A0A8S4SIL4_9NEOP</name>
<organism evidence="2 3">
    <name type="scientific">Pararge aegeria aegeria</name>
    <dbReference type="NCBI Taxonomy" id="348720"/>
    <lineage>
        <taxon>Eukaryota</taxon>
        <taxon>Metazoa</taxon>
        <taxon>Ecdysozoa</taxon>
        <taxon>Arthropoda</taxon>
        <taxon>Hexapoda</taxon>
        <taxon>Insecta</taxon>
        <taxon>Pterygota</taxon>
        <taxon>Neoptera</taxon>
        <taxon>Endopterygota</taxon>
        <taxon>Lepidoptera</taxon>
        <taxon>Glossata</taxon>
        <taxon>Ditrysia</taxon>
        <taxon>Papilionoidea</taxon>
        <taxon>Nymphalidae</taxon>
        <taxon>Satyrinae</taxon>
        <taxon>Satyrini</taxon>
        <taxon>Parargina</taxon>
        <taxon>Pararge</taxon>
    </lineage>
</organism>
<dbReference type="Proteomes" id="UP000838756">
    <property type="component" value="Unassembled WGS sequence"/>
</dbReference>
<gene>
    <name evidence="2" type="primary">jg7960</name>
    <name evidence="2" type="ORF">PAEG_LOCUS25098</name>
</gene>
<evidence type="ECO:0000256" key="1">
    <source>
        <dbReference type="SAM" id="MobiDB-lite"/>
    </source>
</evidence>
<proteinExistence type="predicted"/>